<dbReference type="InterPro" id="IPR050469">
    <property type="entry name" value="Diguanylate_Cyclase"/>
</dbReference>
<dbReference type="OrthoDB" id="9805474at2"/>
<dbReference type="GO" id="GO:0043709">
    <property type="term" value="P:cell adhesion involved in single-species biofilm formation"/>
    <property type="evidence" value="ECO:0007669"/>
    <property type="project" value="TreeGrafter"/>
</dbReference>
<dbReference type="CDD" id="cd01949">
    <property type="entry name" value="GGDEF"/>
    <property type="match status" value="1"/>
</dbReference>
<dbReference type="EMBL" id="CYZX01000013">
    <property type="protein sequence ID" value="CUO69409.1"/>
    <property type="molecule type" value="Genomic_DNA"/>
</dbReference>
<dbReference type="PROSITE" id="PS50887">
    <property type="entry name" value="GGDEF"/>
    <property type="match status" value="1"/>
</dbReference>
<dbReference type="NCBIfam" id="TIGR00254">
    <property type="entry name" value="GGDEF"/>
    <property type="match status" value="1"/>
</dbReference>
<reference evidence="2 3" key="1">
    <citation type="submission" date="2015-09" db="EMBL/GenBank/DDBJ databases">
        <authorList>
            <consortium name="Pathogen Informatics"/>
        </authorList>
    </citation>
    <scope>NUCLEOTIDE SEQUENCE [LARGE SCALE GENOMIC DNA]</scope>
    <source>
        <strain evidence="2 3">2789STDY5834856</strain>
    </source>
</reference>
<dbReference type="SUPFAM" id="SSF55781">
    <property type="entry name" value="GAF domain-like"/>
    <property type="match status" value="1"/>
</dbReference>
<dbReference type="GO" id="GO:1902201">
    <property type="term" value="P:negative regulation of bacterial-type flagellum-dependent cell motility"/>
    <property type="evidence" value="ECO:0007669"/>
    <property type="project" value="TreeGrafter"/>
</dbReference>
<dbReference type="InterPro" id="IPR011990">
    <property type="entry name" value="TPR-like_helical_dom_sf"/>
</dbReference>
<dbReference type="GO" id="GO:0052621">
    <property type="term" value="F:diguanylate cyclase activity"/>
    <property type="evidence" value="ECO:0007669"/>
    <property type="project" value="UniProtKB-EC"/>
</dbReference>
<evidence type="ECO:0000313" key="3">
    <source>
        <dbReference type="Proteomes" id="UP000095594"/>
    </source>
</evidence>
<dbReference type="InterPro" id="IPR029016">
    <property type="entry name" value="GAF-like_dom_sf"/>
</dbReference>
<dbReference type="SUPFAM" id="SSF48452">
    <property type="entry name" value="TPR-like"/>
    <property type="match status" value="2"/>
</dbReference>
<dbReference type="InterPro" id="IPR019734">
    <property type="entry name" value="TPR_rpt"/>
</dbReference>
<dbReference type="GO" id="GO:0005886">
    <property type="term" value="C:plasma membrane"/>
    <property type="evidence" value="ECO:0007669"/>
    <property type="project" value="TreeGrafter"/>
</dbReference>
<dbReference type="PANTHER" id="PTHR45138">
    <property type="entry name" value="REGULATORY COMPONENTS OF SENSORY TRANSDUCTION SYSTEM"/>
    <property type="match status" value="1"/>
</dbReference>
<evidence type="ECO:0000313" key="2">
    <source>
        <dbReference type="EMBL" id="CUO69409.1"/>
    </source>
</evidence>
<dbReference type="InterPro" id="IPR003018">
    <property type="entry name" value="GAF"/>
</dbReference>
<dbReference type="EC" id="2.7.7.65" evidence="2"/>
<dbReference type="InterPro" id="IPR029787">
    <property type="entry name" value="Nucleotide_cyclase"/>
</dbReference>
<dbReference type="FunFam" id="3.30.70.270:FF:000001">
    <property type="entry name" value="Diguanylate cyclase domain protein"/>
    <property type="match status" value="1"/>
</dbReference>
<dbReference type="SUPFAM" id="SSF55073">
    <property type="entry name" value="Nucleotide cyclase"/>
    <property type="match status" value="1"/>
</dbReference>
<keyword evidence="2" id="KW-0808">Transferase</keyword>
<gene>
    <name evidence="2" type="primary">pleD_2</name>
    <name evidence="2" type="ORF">ERS852471_02067</name>
</gene>
<dbReference type="Gene3D" id="3.30.70.270">
    <property type="match status" value="1"/>
</dbReference>
<dbReference type="AlphaFoldDB" id="A0A174H8R7"/>
<keyword evidence="2" id="KW-0548">Nucleotidyltransferase</keyword>
<dbReference type="SMART" id="SM00028">
    <property type="entry name" value="TPR"/>
    <property type="match status" value="4"/>
</dbReference>
<dbReference type="InterPro" id="IPR043128">
    <property type="entry name" value="Rev_trsase/Diguanyl_cyclase"/>
</dbReference>
<dbReference type="Gene3D" id="3.30.450.40">
    <property type="match status" value="1"/>
</dbReference>
<dbReference type="RefSeq" id="WP_055266291.1">
    <property type="nucleotide sequence ID" value="NZ_CABIXQ010000013.1"/>
</dbReference>
<feature type="domain" description="GGDEF" evidence="1">
    <location>
        <begin position="567"/>
        <end position="699"/>
    </location>
</feature>
<accession>A0A174H8R7</accession>
<dbReference type="SMART" id="SM00065">
    <property type="entry name" value="GAF"/>
    <property type="match status" value="1"/>
</dbReference>
<dbReference type="Pfam" id="PF00990">
    <property type="entry name" value="GGDEF"/>
    <property type="match status" value="1"/>
</dbReference>
<dbReference type="Pfam" id="PF13181">
    <property type="entry name" value="TPR_8"/>
    <property type="match status" value="2"/>
</dbReference>
<dbReference type="SMART" id="SM00267">
    <property type="entry name" value="GGDEF"/>
    <property type="match status" value="1"/>
</dbReference>
<dbReference type="Proteomes" id="UP000095594">
    <property type="component" value="Unassembled WGS sequence"/>
</dbReference>
<name>A0A174H8R7_9CLOT</name>
<dbReference type="Gene3D" id="1.25.40.10">
    <property type="entry name" value="Tetratricopeptide repeat domain"/>
    <property type="match status" value="2"/>
</dbReference>
<dbReference type="InterPro" id="IPR000160">
    <property type="entry name" value="GGDEF_dom"/>
</dbReference>
<dbReference type="Pfam" id="PF13185">
    <property type="entry name" value="GAF_2"/>
    <property type="match status" value="1"/>
</dbReference>
<protein>
    <submittedName>
        <fullName evidence="2">Diguanylate cyclase</fullName>
        <ecNumber evidence="2">2.7.7.65</ecNumber>
    </submittedName>
</protein>
<dbReference type="PANTHER" id="PTHR45138:SF9">
    <property type="entry name" value="DIGUANYLATE CYCLASE DGCM-RELATED"/>
    <property type="match status" value="1"/>
</dbReference>
<proteinExistence type="predicted"/>
<evidence type="ECO:0000259" key="1">
    <source>
        <dbReference type="PROSITE" id="PS50887"/>
    </source>
</evidence>
<sequence length="699" mass="81620">MNFEDVIQELEKIAIDEEYINIICSKINELELKISKEIYEKLIDYVKEKDLKHAYPWIIHNYGWIQHELGNFNKAIDVHIEAYNIFQKQKNSEGILSAINALVGNYSFIQQFDKAIEYGMEGIELAEKCCNYQALNSIKNNMSITYVEIGEFEKAKELLEQIANLPNINANHNKIVNLMNLAECERELGNYELSLEYLESALGIAKSFATTLIPGVLEQMGRTYCAKGLYNIADEKFQESINISRETEQKLCLNEALLYWSEVDLRVGRYKEAIIKLKEVEENIEIVNSIRNKNKIYSNISLAYKNIGDYENAYLYLEKVNMLQKEIFNKTRRESIKNLDKKREEEESKVYKFLYNQMEVLYSVGQRITANLNRKNIYKIIAEEIKNLIQCDVLQISLINDEKKTLEYKLCMNLDDKLEMPPINLDDENRFGVYAINHKQEILINDLKREYYKYFNNFEDFIEKLAEEQSRTLERFSQSLIFVPIMIHSKVIGVIGVQAYEKNAFTLKDVNTLKILSTYIGIALENSRLYKEIKYRANYDVLTKIFNRREALRKSEKIYNKVKKYYDSYWVMMVDVDNFKKINDTYGHQTGDKVLASIAKVIKESIRECDIVGRYGGEEFIVIVKDDKNSYLKIAERIRNNIENTVINIGENEIIKVTSSIGITKMDATDKTFQQIISEADKALYKAKNSGKNKVVAYY</sequence>
<organism evidence="2 3">
    <name type="scientific">Clostridium disporicum</name>
    <dbReference type="NCBI Taxonomy" id="84024"/>
    <lineage>
        <taxon>Bacteria</taxon>
        <taxon>Bacillati</taxon>
        <taxon>Bacillota</taxon>
        <taxon>Clostridia</taxon>
        <taxon>Eubacteriales</taxon>
        <taxon>Clostridiaceae</taxon>
        <taxon>Clostridium</taxon>
    </lineage>
</organism>